<evidence type="ECO:0000256" key="4">
    <source>
        <dbReference type="PIRNR" id="PIRNR000948"/>
    </source>
</evidence>
<dbReference type="InterPro" id="IPR011160">
    <property type="entry name" value="Sphingomy_PDE"/>
</dbReference>
<evidence type="ECO:0000313" key="7">
    <source>
        <dbReference type="EMBL" id="CAK8680915.1"/>
    </source>
</evidence>
<keyword evidence="5" id="KW-0732">Signal</keyword>
<dbReference type="Proteomes" id="UP001642483">
    <property type="component" value="Unassembled WGS sequence"/>
</dbReference>
<dbReference type="SUPFAM" id="SSF56300">
    <property type="entry name" value="Metallo-dependent phosphatases"/>
    <property type="match status" value="1"/>
</dbReference>
<evidence type="ECO:0000259" key="6">
    <source>
        <dbReference type="Pfam" id="PF00149"/>
    </source>
</evidence>
<comment type="similarity">
    <text evidence="1 4">Belongs to the acid sphingomyelinase family.</text>
</comment>
<keyword evidence="3" id="KW-0325">Glycoprotein</keyword>
<dbReference type="Gene3D" id="3.60.21.10">
    <property type="match status" value="1"/>
</dbReference>
<sequence length="660" mass="75990">MFYLICLILALSHPGICMVRPSTVLVMDRAKPIEDATTHTKDIIDHVTSVKEMRRHIDDGVNDFVNLVQKVKEKDGDNETESKDNDVSMRCMACVMLIKYEVWKSKNITDMNTVSKITRLVESGCVYFKVETPRVCRGGLHVFGREVVEVLTKVHLSAEDICAITLPYFCSNFHHLTHSARSWSVKIPPKIEVRPSQERQEYNRMQDTIKILHISDVHIDIEYSVEGNAECDEPVCCRVTKQKGYSIINPLRTGGKVGLVRGQAASHNRQDVTRAMKWGDYRNCDLPIWTFENLLQQLSKQPVDYIIFTGDIPAHDLWAQTRDKQLDLIFKVTSLLLKYFPETRIFPAVGNHDSFPSNNFPPKEVKVEPEFEVGWLYDGLVKAWSNWLPEDALQTVRSGGYYTTLVQPGFRIVSLNTNFCYTDNWWIWLDSKDPAGMLTWFVRVLTSAEENGELVHVIGHVPPGREPDCLRTWSENYYRIIERFHDVISAQFFGHTHYDEVQVFYNRATRKPISVSYSVPSVTPYSGMKPAYRFYDIEGFHPHTDWSVVNHQTYVLDLLEANKTNEPLWKLEYDACASYNATRLNADLWDSLLGDWLQYLANDSIAMPESLLTYGKYYVKEPPSKLYSKEMSKVAKCRERECIKNIVCDVGKNMKFSGCS</sequence>
<evidence type="ECO:0000256" key="2">
    <source>
        <dbReference type="ARBA" id="ARBA00022801"/>
    </source>
</evidence>
<evidence type="ECO:0000256" key="5">
    <source>
        <dbReference type="SAM" id="SignalP"/>
    </source>
</evidence>
<comment type="function">
    <text evidence="4">Converts sphingomyelin to ceramide.</text>
</comment>
<protein>
    <recommendedName>
        <fullName evidence="4">Sphingomyelin phosphodiesterase</fullName>
    </recommendedName>
</protein>
<feature type="domain" description="Calcineurin-like phosphoesterase" evidence="6">
    <location>
        <begin position="209"/>
        <end position="498"/>
    </location>
</feature>
<dbReference type="EMBL" id="CAWYQH010000079">
    <property type="protein sequence ID" value="CAK8680915.1"/>
    <property type="molecule type" value="Genomic_DNA"/>
</dbReference>
<keyword evidence="4" id="KW-0326">Glycosidase</keyword>
<reference evidence="7 8" key="1">
    <citation type="submission" date="2024-02" db="EMBL/GenBank/DDBJ databases">
        <authorList>
            <person name="Daric V."/>
            <person name="Darras S."/>
        </authorList>
    </citation>
    <scope>NUCLEOTIDE SEQUENCE [LARGE SCALE GENOMIC DNA]</scope>
</reference>
<evidence type="ECO:0000256" key="1">
    <source>
        <dbReference type="ARBA" id="ARBA00008234"/>
    </source>
</evidence>
<dbReference type="CDD" id="cd00842">
    <property type="entry name" value="MPP_ASMase"/>
    <property type="match status" value="1"/>
</dbReference>
<organism evidence="7 8">
    <name type="scientific">Clavelina lepadiformis</name>
    <name type="common">Light-bulb sea squirt</name>
    <name type="synonym">Ascidia lepadiformis</name>
    <dbReference type="NCBI Taxonomy" id="159417"/>
    <lineage>
        <taxon>Eukaryota</taxon>
        <taxon>Metazoa</taxon>
        <taxon>Chordata</taxon>
        <taxon>Tunicata</taxon>
        <taxon>Ascidiacea</taxon>
        <taxon>Aplousobranchia</taxon>
        <taxon>Clavelinidae</taxon>
        <taxon>Clavelina</taxon>
    </lineage>
</organism>
<dbReference type="Pfam" id="PF00149">
    <property type="entry name" value="Metallophos"/>
    <property type="match status" value="1"/>
</dbReference>
<dbReference type="InterPro" id="IPR004843">
    <property type="entry name" value="Calcineurin-like_PHP"/>
</dbReference>
<name>A0ABP0FMN8_CLALP</name>
<comment type="caution">
    <text evidence="7">The sequence shown here is derived from an EMBL/GenBank/DDBJ whole genome shotgun (WGS) entry which is preliminary data.</text>
</comment>
<gene>
    <name evidence="7" type="ORF">CVLEPA_LOCUS11149</name>
</gene>
<evidence type="ECO:0000256" key="3">
    <source>
        <dbReference type="ARBA" id="ARBA00023180"/>
    </source>
</evidence>
<evidence type="ECO:0000313" key="8">
    <source>
        <dbReference type="Proteomes" id="UP001642483"/>
    </source>
</evidence>
<feature type="chain" id="PRO_5046611184" description="Sphingomyelin phosphodiesterase" evidence="5">
    <location>
        <begin position="18"/>
        <end position="660"/>
    </location>
</feature>
<keyword evidence="8" id="KW-1185">Reference proteome</keyword>
<dbReference type="PIRSF" id="PIRSF000948">
    <property type="entry name" value="Sphingomy_PDE"/>
    <property type="match status" value="1"/>
</dbReference>
<proteinExistence type="inferred from homology"/>
<dbReference type="PANTHER" id="PTHR10340">
    <property type="entry name" value="SPHINGOMYELIN PHOSPHODIESTERASE"/>
    <property type="match status" value="1"/>
</dbReference>
<dbReference type="InterPro" id="IPR029052">
    <property type="entry name" value="Metallo-depent_PP-like"/>
</dbReference>
<feature type="signal peptide" evidence="5">
    <location>
        <begin position="1"/>
        <end position="17"/>
    </location>
</feature>
<dbReference type="PANTHER" id="PTHR10340:SF34">
    <property type="entry name" value="SPHINGOMYELIN PHOSPHODIESTERASE"/>
    <property type="match status" value="1"/>
</dbReference>
<accession>A0ABP0FMN8</accession>
<dbReference type="InterPro" id="IPR041805">
    <property type="entry name" value="ASMase/PPN1_MPP"/>
</dbReference>
<keyword evidence="2 4" id="KW-0378">Hydrolase</keyword>